<dbReference type="PANTHER" id="PTHR42855">
    <property type="entry name" value="ABC TRANSPORTER ATP-BINDING SUBUNIT"/>
    <property type="match status" value="1"/>
</dbReference>
<keyword evidence="3 7" id="KW-0067">ATP-binding</keyword>
<evidence type="ECO:0000256" key="1">
    <source>
        <dbReference type="ARBA" id="ARBA00022737"/>
    </source>
</evidence>
<dbReference type="AlphaFoldDB" id="A0A937F992"/>
<comment type="similarity">
    <text evidence="4">Belongs to the ABC transporter superfamily. ABCF family. YbiT subfamily.</text>
</comment>
<gene>
    <name evidence="7" type="ORF">JL102_17955</name>
</gene>
<comment type="caution">
    <text evidence="7">The sequence shown here is derived from an EMBL/GenBank/DDBJ whole genome shotgun (WGS) entry which is preliminary data.</text>
</comment>
<evidence type="ECO:0000256" key="5">
    <source>
        <dbReference type="ARBA" id="ARBA00074044"/>
    </source>
</evidence>
<dbReference type="RefSeq" id="WP_202245832.1">
    <property type="nucleotide sequence ID" value="NZ_JAESIY010000010.1"/>
</dbReference>
<accession>A0A937F992</accession>
<organism evidence="7 8">
    <name type="scientific">Fulvivirga sediminis</name>
    <dbReference type="NCBI Taxonomy" id="2803949"/>
    <lineage>
        <taxon>Bacteria</taxon>
        <taxon>Pseudomonadati</taxon>
        <taxon>Bacteroidota</taxon>
        <taxon>Cytophagia</taxon>
        <taxon>Cytophagales</taxon>
        <taxon>Fulvivirgaceae</taxon>
        <taxon>Fulvivirga</taxon>
    </lineage>
</organism>
<evidence type="ECO:0000256" key="3">
    <source>
        <dbReference type="ARBA" id="ARBA00022840"/>
    </source>
</evidence>
<dbReference type="PROSITE" id="PS50893">
    <property type="entry name" value="ABC_TRANSPORTER_2"/>
    <property type="match status" value="2"/>
</dbReference>
<reference evidence="7" key="1">
    <citation type="submission" date="2021-01" db="EMBL/GenBank/DDBJ databases">
        <title>Fulvivirga kasyanovii gen. nov., sp nov., a novel member of the phylum Bacteroidetes isolated from seawater in a mussel farm.</title>
        <authorList>
            <person name="Zhao L.-H."/>
            <person name="Wang Z.-J."/>
        </authorList>
    </citation>
    <scope>NUCLEOTIDE SEQUENCE</scope>
    <source>
        <strain evidence="7">2943</strain>
    </source>
</reference>
<sequence length="539" mass="60563">MLSVQNISLQFGKRVLFDEVNMKFTEGNCYGVIGANGAGKSTFLKILAGDVDPNSGTVSLEPGKRMAVLKQNHFEFDEFSVLNTVMKGHSQLWKIIEEKDAIYAKPDFDEKDGIRASELEAEFAEMDGWNAESDAAALLSGLGITEDLHYSLMKDLSGTQKVRVLLAQALFGNPDVLILDEPTNDLDIHTISWLEDFLLDFKNTVIVVSHDRHFLDTVCTHIVDIDYSKINTFTGNYSFWYQSSQLALSQRSSANKKAEEKKKELQEFIARFSANASKSKQATSRRKLLDKINVEDIKPSSRRYPAIIFTQNREAGDQILQVEGLSKSVEGRTLFKDLDFFVNKGDKIAIISKDSMATTALFKILAGESQPDSGEFKFGQTITSAYLPNENEEYFDNDLNLVDWLRQYSEGEKDEVYIRGFLGKMLFSGQEVLKKSNVLSGGEKVRCMLSKAMLSGANLLIMDEPTNHLDLESIQALNNGLAEFPGTVLFTSHDHEFTQTIANRVIEITPTGYLDKLMSFDDYIEDDSITEQRDAMYKV</sequence>
<dbReference type="Gene3D" id="3.40.50.300">
    <property type="entry name" value="P-loop containing nucleotide triphosphate hydrolases"/>
    <property type="match status" value="2"/>
</dbReference>
<keyword evidence="2" id="KW-0547">Nucleotide-binding</keyword>
<dbReference type="InterPro" id="IPR003439">
    <property type="entry name" value="ABC_transporter-like_ATP-bd"/>
</dbReference>
<dbReference type="Pfam" id="PF12848">
    <property type="entry name" value="ABC_tran_Xtn"/>
    <property type="match status" value="1"/>
</dbReference>
<name>A0A937F992_9BACT</name>
<dbReference type="Pfam" id="PF00005">
    <property type="entry name" value="ABC_tran"/>
    <property type="match status" value="2"/>
</dbReference>
<dbReference type="InterPro" id="IPR003593">
    <property type="entry name" value="AAA+_ATPase"/>
</dbReference>
<keyword evidence="8" id="KW-1185">Reference proteome</keyword>
<evidence type="ECO:0000256" key="4">
    <source>
        <dbReference type="ARBA" id="ARBA00061551"/>
    </source>
</evidence>
<protein>
    <recommendedName>
        <fullName evidence="5">Probable ATP-binding protein YbiT</fullName>
    </recommendedName>
</protein>
<dbReference type="CDD" id="cd03221">
    <property type="entry name" value="ABCF_EF-3"/>
    <property type="match status" value="2"/>
</dbReference>
<dbReference type="InterPro" id="IPR051309">
    <property type="entry name" value="ABCF_ATPase"/>
</dbReference>
<dbReference type="PANTHER" id="PTHR42855:SF2">
    <property type="entry name" value="DRUG RESISTANCE ABC TRANSPORTER,ATP-BINDING PROTEIN"/>
    <property type="match status" value="1"/>
</dbReference>
<dbReference type="GO" id="GO:0016887">
    <property type="term" value="F:ATP hydrolysis activity"/>
    <property type="evidence" value="ECO:0007669"/>
    <property type="project" value="InterPro"/>
</dbReference>
<feature type="domain" description="ABC transporter" evidence="6">
    <location>
        <begin position="2"/>
        <end position="252"/>
    </location>
</feature>
<dbReference type="GO" id="GO:0005524">
    <property type="term" value="F:ATP binding"/>
    <property type="evidence" value="ECO:0007669"/>
    <property type="project" value="UniProtKB-KW"/>
</dbReference>
<dbReference type="InterPro" id="IPR032781">
    <property type="entry name" value="ABC_tran_Xtn"/>
</dbReference>
<dbReference type="Proteomes" id="UP000659388">
    <property type="component" value="Unassembled WGS sequence"/>
</dbReference>
<feature type="domain" description="ABC transporter" evidence="6">
    <location>
        <begin position="320"/>
        <end position="536"/>
    </location>
</feature>
<evidence type="ECO:0000256" key="2">
    <source>
        <dbReference type="ARBA" id="ARBA00022741"/>
    </source>
</evidence>
<dbReference type="EMBL" id="JAESIY010000010">
    <property type="protein sequence ID" value="MBL3658040.1"/>
    <property type="molecule type" value="Genomic_DNA"/>
</dbReference>
<dbReference type="SUPFAM" id="SSF52540">
    <property type="entry name" value="P-loop containing nucleoside triphosphate hydrolases"/>
    <property type="match status" value="2"/>
</dbReference>
<proteinExistence type="inferred from homology"/>
<dbReference type="FunFam" id="3.40.50.300:FF:000011">
    <property type="entry name" value="Putative ABC transporter ATP-binding component"/>
    <property type="match status" value="1"/>
</dbReference>
<evidence type="ECO:0000313" key="7">
    <source>
        <dbReference type="EMBL" id="MBL3658040.1"/>
    </source>
</evidence>
<dbReference type="FunFam" id="3.40.50.300:FF:000070">
    <property type="entry name" value="Putative ABC transporter ATP-binding component"/>
    <property type="match status" value="1"/>
</dbReference>
<dbReference type="SMART" id="SM00382">
    <property type="entry name" value="AAA"/>
    <property type="match status" value="2"/>
</dbReference>
<dbReference type="InterPro" id="IPR027417">
    <property type="entry name" value="P-loop_NTPase"/>
</dbReference>
<evidence type="ECO:0000259" key="6">
    <source>
        <dbReference type="PROSITE" id="PS50893"/>
    </source>
</evidence>
<evidence type="ECO:0000313" key="8">
    <source>
        <dbReference type="Proteomes" id="UP000659388"/>
    </source>
</evidence>
<keyword evidence="1" id="KW-0677">Repeat</keyword>